<sequence length="61" mass="6542">MGDGIVFAVINVCTSGIMGVILPWLINVHYYFGLSIYGVVVSASGFGSFLGGLLFGLRKKW</sequence>
<keyword evidence="1" id="KW-1133">Transmembrane helix</keyword>
<name>A0A8J2VT53_9BACL</name>
<feature type="transmembrane region" description="Helical" evidence="1">
    <location>
        <begin position="32"/>
        <end position="57"/>
    </location>
</feature>
<evidence type="ECO:0000313" key="3">
    <source>
        <dbReference type="Proteomes" id="UP000628775"/>
    </source>
</evidence>
<evidence type="ECO:0000256" key="1">
    <source>
        <dbReference type="SAM" id="Phobius"/>
    </source>
</evidence>
<proteinExistence type="predicted"/>
<feature type="transmembrane region" description="Helical" evidence="1">
    <location>
        <begin position="5"/>
        <end position="26"/>
    </location>
</feature>
<dbReference type="Proteomes" id="UP000628775">
    <property type="component" value="Unassembled WGS sequence"/>
</dbReference>
<gene>
    <name evidence="2" type="ORF">GCM10011391_15930</name>
</gene>
<keyword evidence="1" id="KW-0472">Membrane</keyword>
<protein>
    <recommendedName>
        <fullName evidence="4">MFS transporter</fullName>
    </recommendedName>
</protein>
<dbReference type="EMBL" id="BMIR01000006">
    <property type="protein sequence ID" value="GGE37948.1"/>
    <property type="molecule type" value="Genomic_DNA"/>
</dbReference>
<reference evidence="2" key="2">
    <citation type="submission" date="2020-09" db="EMBL/GenBank/DDBJ databases">
        <authorList>
            <person name="Sun Q."/>
            <person name="Zhou Y."/>
        </authorList>
    </citation>
    <scope>NUCLEOTIDE SEQUENCE</scope>
    <source>
        <strain evidence="2">CGMCC 1.15371</strain>
    </source>
</reference>
<organism evidence="2 3">
    <name type="scientific">Pullulanibacillus camelliae</name>
    <dbReference type="NCBI Taxonomy" id="1707096"/>
    <lineage>
        <taxon>Bacteria</taxon>
        <taxon>Bacillati</taxon>
        <taxon>Bacillota</taxon>
        <taxon>Bacilli</taxon>
        <taxon>Bacillales</taxon>
        <taxon>Sporolactobacillaceae</taxon>
        <taxon>Pullulanibacillus</taxon>
    </lineage>
</organism>
<keyword evidence="3" id="KW-1185">Reference proteome</keyword>
<dbReference type="AlphaFoldDB" id="A0A8J2VT53"/>
<accession>A0A8J2VT53</accession>
<evidence type="ECO:0008006" key="4">
    <source>
        <dbReference type="Google" id="ProtNLM"/>
    </source>
</evidence>
<dbReference type="RefSeq" id="WP_188691865.1">
    <property type="nucleotide sequence ID" value="NZ_BMIR01000006.1"/>
</dbReference>
<keyword evidence="1" id="KW-0812">Transmembrane</keyword>
<evidence type="ECO:0000313" key="2">
    <source>
        <dbReference type="EMBL" id="GGE37948.1"/>
    </source>
</evidence>
<comment type="caution">
    <text evidence="2">The sequence shown here is derived from an EMBL/GenBank/DDBJ whole genome shotgun (WGS) entry which is preliminary data.</text>
</comment>
<reference evidence="2" key="1">
    <citation type="journal article" date="2014" name="Int. J. Syst. Evol. Microbiol.">
        <title>Complete genome sequence of Corynebacterium casei LMG S-19264T (=DSM 44701T), isolated from a smear-ripened cheese.</title>
        <authorList>
            <consortium name="US DOE Joint Genome Institute (JGI-PGF)"/>
            <person name="Walter F."/>
            <person name="Albersmeier A."/>
            <person name="Kalinowski J."/>
            <person name="Ruckert C."/>
        </authorList>
    </citation>
    <scope>NUCLEOTIDE SEQUENCE</scope>
    <source>
        <strain evidence="2">CGMCC 1.15371</strain>
    </source>
</reference>